<dbReference type="EMBL" id="JAOB01000006">
    <property type="protein sequence ID" value="EUA76333.1"/>
    <property type="molecule type" value="Genomic_DNA"/>
</dbReference>
<dbReference type="Gene3D" id="1.20.1260.20">
    <property type="entry name" value="PPE superfamily"/>
    <property type="match status" value="1"/>
</dbReference>
<proteinExistence type="inferred from homology"/>
<dbReference type="InterPro" id="IPR038332">
    <property type="entry name" value="PPE_sf"/>
</dbReference>
<comment type="caution">
    <text evidence="4">The sequence shown here is derived from an EMBL/GenBank/DDBJ whole genome shotgun (WGS) entry which is preliminary data.</text>
</comment>
<dbReference type="AlphaFoldDB" id="X8E8Q2"/>
<name>X8E8Q2_MYCXE</name>
<feature type="domain" description="PPE" evidence="3">
    <location>
        <begin position="9"/>
        <end position="61"/>
    </location>
</feature>
<evidence type="ECO:0000256" key="2">
    <source>
        <dbReference type="SAM" id="SignalP"/>
    </source>
</evidence>
<feature type="chain" id="PRO_5039508097" evidence="2">
    <location>
        <begin position="25"/>
        <end position="63"/>
    </location>
</feature>
<sequence length="63" mass="6466">MAQWSRADRRALAGPASASMAAAAAPYAAWLTATATQAEQVAAQAKAAVVAYEAAFAMTVPRR</sequence>
<evidence type="ECO:0000259" key="3">
    <source>
        <dbReference type="Pfam" id="PF00823"/>
    </source>
</evidence>
<feature type="signal peptide" evidence="2">
    <location>
        <begin position="1"/>
        <end position="24"/>
    </location>
</feature>
<keyword evidence="2" id="KW-0732">Signal</keyword>
<comment type="similarity">
    <text evidence="1">Belongs to the mycobacterial PPE family.</text>
</comment>
<dbReference type="Pfam" id="PF00823">
    <property type="entry name" value="PPE"/>
    <property type="match status" value="1"/>
</dbReference>
<gene>
    <name evidence="4" type="ORF">I553_7343</name>
</gene>
<accession>X8E8Q2</accession>
<dbReference type="SUPFAM" id="SSF140459">
    <property type="entry name" value="PE/PPE dimer-like"/>
    <property type="match status" value="1"/>
</dbReference>
<dbReference type="InterPro" id="IPR000030">
    <property type="entry name" value="PPE_dom"/>
</dbReference>
<protein>
    <submittedName>
        <fullName evidence="4">PPE family protein</fullName>
    </submittedName>
</protein>
<organism evidence="4">
    <name type="scientific">Mycobacterium xenopi 4042</name>
    <dbReference type="NCBI Taxonomy" id="1299334"/>
    <lineage>
        <taxon>Bacteria</taxon>
        <taxon>Bacillati</taxon>
        <taxon>Actinomycetota</taxon>
        <taxon>Actinomycetes</taxon>
        <taxon>Mycobacteriales</taxon>
        <taxon>Mycobacteriaceae</taxon>
        <taxon>Mycobacterium</taxon>
    </lineage>
</organism>
<evidence type="ECO:0000313" key="4">
    <source>
        <dbReference type="EMBL" id="EUA76333.1"/>
    </source>
</evidence>
<dbReference type="PATRIC" id="fig|1299334.3.peg.372"/>
<evidence type="ECO:0000256" key="1">
    <source>
        <dbReference type="ARBA" id="ARBA00010652"/>
    </source>
</evidence>
<reference evidence="4" key="1">
    <citation type="submission" date="2014-01" db="EMBL/GenBank/DDBJ databases">
        <authorList>
            <person name="Brown-Elliot B."/>
            <person name="Wallace R."/>
            <person name="Lenaerts A."/>
            <person name="Ordway D."/>
            <person name="DeGroote M.A."/>
            <person name="Parker T."/>
            <person name="Sizemore C."/>
            <person name="Tallon L.J."/>
            <person name="Sadzewicz L.K."/>
            <person name="Sengamalay N."/>
            <person name="Fraser C.M."/>
            <person name="Hine E."/>
            <person name="Shefchek K.A."/>
            <person name="Das S.P."/>
            <person name="Tettelin H."/>
        </authorList>
    </citation>
    <scope>NUCLEOTIDE SEQUENCE [LARGE SCALE GENOMIC DNA]</scope>
    <source>
        <strain evidence="4">4042</strain>
    </source>
</reference>